<gene>
    <name evidence="4" type="ORF">NW762_012875</name>
</gene>
<accession>A0A9W8RPL7</accession>
<evidence type="ECO:0000256" key="1">
    <source>
        <dbReference type="ARBA" id="ARBA00022737"/>
    </source>
</evidence>
<evidence type="ECO:0000256" key="2">
    <source>
        <dbReference type="PROSITE-ProRule" id="PRU00023"/>
    </source>
</evidence>
<dbReference type="PROSITE" id="PS50088">
    <property type="entry name" value="ANK_REPEAT"/>
    <property type="match status" value="3"/>
</dbReference>
<dbReference type="EMBL" id="JAOQAZ010000037">
    <property type="protein sequence ID" value="KAJ4248105.1"/>
    <property type="molecule type" value="Genomic_DNA"/>
</dbReference>
<dbReference type="InterPro" id="IPR027417">
    <property type="entry name" value="P-loop_NTPase"/>
</dbReference>
<dbReference type="SUPFAM" id="SSF53167">
    <property type="entry name" value="Purine and uridine phosphorylases"/>
    <property type="match status" value="1"/>
</dbReference>
<dbReference type="Gene3D" id="3.40.50.300">
    <property type="entry name" value="P-loop containing nucleotide triphosphate hydrolases"/>
    <property type="match status" value="1"/>
</dbReference>
<dbReference type="InterPro" id="IPR036770">
    <property type="entry name" value="Ankyrin_rpt-contain_sf"/>
</dbReference>
<dbReference type="GO" id="GO:0003824">
    <property type="term" value="F:catalytic activity"/>
    <property type="evidence" value="ECO:0007669"/>
    <property type="project" value="InterPro"/>
</dbReference>
<dbReference type="AlphaFoldDB" id="A0A9W8RPL7"/>
<dbReference type="GO" id="GO:0009116">
    <property type="term" value="P:nucleoside metabolic process"/>
    <property type="evidence" value="ECO:0007669"/>
    <property type="project" value="InterPro"/>
</dbReference>
<keyword evidence="2" id="KW-0040">ANK repeat</keyword>
<dbReference type="Proteomes" id="UP001152049">
    <property type="component" value="Unassembled WGS sequence"/>
</dbReference>
<proteinExistence type="predicted"/>
<dbReference type="SUPFAM" id="SSF48403">
    <property type="entry name" value="Ankyrin repeat"/>
    <property type="match status" value="1"/>
</dbReference>
<dbReference type="PANTHER" id="PTHR10039">
    <property type="entry name" value="AMELOGENIN"/>
    <property type="match status" value="1"/>
</dbReference>
<dbReference type="InterPro" id="IPR002110">
    <property type="entry name" value="Ankyrin_rpt"/>
</dbReference>
<feature type="repeat" description="ANK" evidence="2">
    <location>
        <begin position="667"/>
        <end position="699"/>
    </location>
</feature>
<dbReference type="SMART" id="SM00248">
    <property type="entry name" value="ANK"/>
    <property type="match status" value="12"/>
</dbReference>
<organism evidence="4 5">
    <name type="scientific">Fusarium torreyae</name>
    <dbReference type="NCBI Taxonomy" id="1237075"/>
    <lineage>
        <taxon>Eukaryota</taxon>
        <taxon>Fungi</taxon>
        <taxon>Dikarya</taxon>
        <taxon>Ascomycota</taxon>
        <taxon>Pezizomycotina</taxon>
        <taxon>Sordariomycetes</taxon>
        <taxon>Hypocreomycetidae</taxon>
        <taxon>Hypocreales</taxon>
        <taxon>Nectriaceae</taxon>
        <taxon>Fusarium</taxon>
    </lineage>
</organism>
<reference evidence="4" key="1">
    <citation type="submission" date="2022-09" db="EMBL/GenBank/DDBJ databases">
        <title>Fusarium specimens isolated from Avocado Roots.</title>
        <authorList>
            <person name="Stajich J."/>
            <person name="Roper C."/>
            <person name="Heimlech-Rivalta G."/>
        </authorList>
    </citation>
    <scope>NUCLEOTIDE SEQUENCE</scope>
    <source>
        <strain evidence="4">CF00136</strain>
    </source>
</reference>
<dbReference type="Pfam" id="PF12796">
    <property type="entry name" value="Ank_2"/>
    <property type="match status" value="3"/>
</dbReference>
<feature type="repeat" description="ANK" evidence="2">
    <location>
        <begin position="841"/>
        <end position="873"/>
    </location>
</feature>
<dbReference type="SUPFAM" id="SSF52540">
    <property type="entry name" value="P-loop containing nucleoside triphosphate hydrolases"/>
    <property type="match status" value="1"/>
</dbReference>
<sequence length="1065" mass="119812">MRKKLAEEKDVLCFEMEAAGLMNHFPCLVIRGICDYSDSHKDDQWQGYAAMAAAAFAKDLLNRIVPKRIENETRMAELFLKGLNDIENIERDIKEIQDYSQKLGEIEILNWLVPSDYGLQQSEIFQKRQPGTGQWILDSEAYQTWTSTQGGTLFCSGIPGAGKTIITSIVVNDLMQKQLEDPHTGLAYLYCDYQRKSEQTLEHFVASLLKQLAAGLPLFPDALRQLRLEYKNKSNRPSLHECQRTLQTIAKDFKRIFIVIDALDECLNDNYCLPRLLSDIFDLQRSCGVNIFATSRPLTHIVNKFQNVQFLEIRAREDDIRAYLTNRMPEFADFVQKSPHLQELIKDGICRAVSGMFLLVGFHLDSLAAKLTLKALMIAIEQLRTGSHACDSVYHDAMQRVDGQAKDKRELARKTLMWLSCAKRRLTLPMLLEILAVEVDSSRLDPANRHDVADVVSVCAGLITVTKEVSTDYLSQKEECFYVQLAHYTTTDFFERTRQVWFPDADSQMTRLCLTYLLFDDFQKDFPPQMAESRTLALNNTFPFYKYAAETWGKHCLDGSVQLHDIVFRFLESGDPLLASWDIQERPWSPEKSDGRVLTSALHTAIRFGLEETALVLIQRGHNTNLLDRSHRTPLIWAACKGQIKITQSLLTHPDVRRDIDIKPGVSNMSALWEAARFGNANIVKLLLDNGADGNSTGYFAYAGLATPLMVAAAGGHELAVATLLSHHLVDQLKEDSEGHNALWYAANFGKDSIVRVLLAQGGPQPQTETCPLWAAAMNDRFSTVELLLKSGFDPYQGDGLDYHSPYAKMDTLSAVSYCGSVEMAELLIRHGVNVNKLGLDGQTPLFKAVRNGEIPMIKLLLDKGADPNAQDAEAETPLFTAVDCEELSIARETITLLINKGANLNAQNQHYETPFLKAIKRGHKDLVISLVRDFHVDLSYINSKGLTALSYAAVWCDETLLEFLLTDHRAKLDVQDSWGATPWFWAKLNGKEKIAEMLSNQAPESRVSVELDLLIQSFRTDPFVRETLMPHASSVFSLFIGSGQCAEKVDPEALKGIFSIYRLT</sequence>
<keyword evidence="1" id="KW-0677">Repeat</keyword>
<evidence type="ECO:0000259" key="3">
    <source>
        <dbReference type="Pfam" id="PF24883"/>
    </source>
</evidence>
<dbReference type="Gene3D" id="3.40.50.1580">
    <property type="entry name" value="Nucleoside phosphorylase domain"/>
    <property type="match status" value="1"/>
</dbReference>
<dbReference type="InterPro" id="IPR056884">
    <property type="entry name" value="NPHP3-like_N"/>
</dbReference>
<dbReference type="PANTHER" id="PTHR10039:SF15">
    <property type="entry name" value="NACHT DOMAIN-CONTAINING PROTEIN"/>
    <property type="match status" value="1"/>
</dbReference>
<dbReference type="Pfam" id="PF24883">
    <property type="entry name" value="NPHP3_N"/>
    <property type="match status" value="1"/>
</dbReference>
<feature type="domain" description="Nephrocystin 3-like N-terminal" evidence="3">
    <location>
        <begin position="131"/>
        <end position="296"/>
    </location>
</feature>
<protein>
    <recommendedName>
        <fullName evidence="3">Nephrocystin 3-like N-terminal domain-containing protein</fullName>
    </recommendedName>
</protein>
<keyword evidence="5" id="KW-1185">Reference proteome</keyword>
<dbReference type="InterPro" id="IPR035994">
    <property type="entry name" value="Nucleoside_phosphorylase_sf"/>
</dbReference>
<dbReference type="OrthoDB" id="1577640at2759"/>
<comment type="caution">
    <text evidence="4">The sequence shown here is derived from an EMBL/GenBank/DDBJ whole genome shotgun (WGS) entry which is preliminary data.</text>
</comment>
<evidence type="ECO:0000313" key="5">
    <source>
        <dbReference type="Proteomes" id="UP001152049"/>
    </source>
</evidence>
<name>A0A9W8RPL7_9HYPO</name>
<dbReference type="Gene3D" id="1.25.40.20">
    <property type="entry name" value="Ankyrin repeat-containing domain"/>
    <property type="match status" value="3"/>
</dbReference>
<feature type="repeat" description="ANK" evidence="2">
    <location>
        <begin position="874"/>
        <end position="910"/>
    </location>
</feature>
<dbReference type="PROSITE" id="PS50297">
    <property type="entry name" value="ANK_REP_REGION"/>
    <property type="match status" value="2"/>
</dbReference>
<evidence type="ECO:0000313" key="4">
    <source>
        <dbReference type="EMBL" id="KAJ4248105.1"/>
    </source>
</evidence>